<dbReference type="EMBL" id="LRGB01002451">
    <property type="protein sequence ID" value="KZS07552.1"/>
    <property type="molecule type" value="Genomic_DNA"/>
</dbReference>
<comment type="caution">
    <text evidence="3">The sequence shown here is derived from an EMBL/GenBank/DDBJ whole genome shotgun (WGS) entry which is preliminary data.</text>
</comment>
<proteinExistence type="inferred from homology"/>
<gene>
    <name evidence="3" type="ORF">APZ42_028635</name>
</gene>
<dbReference type="CDD" id="cd13969">
    <property type="entry name" value="ADCK1-like"/>
    <property type="match status" value="1"/>
</dbReference>
<dbReference type="InterPro" id="IPR011009">
    <property type="entry name" value="Kinase-like_dom_sf"/>
</dbReference>
<dbReference type="GO" id="GO:0055088">
    <property type="term" value="P:lipid homeostasis"/>
    <property type="evidence" value="ECO:0007669"/>
    <property type="project" value="TreeGrafter"/>
</dbReference>
<accession>A0A164Q9J9</accession>
<name>A0A164Q9J9_9CRUS</name>
<dbReference type="GO" id="GO:0005743">
    <property type="term" value="C:mitochondrial inner membrane"/>
    <property type="evidence" value="ECO:0007669"/>
    <property type="project" value="TreeGrafter"/>
</dbReference>
<evidence type="ECO:0000313" key="4">
    <source>
        <dbReference type="Proteomes" id="UP000076858"/>
    </source>
</evidence>
<dbReference type="InterPro" id="IPR004147">
    <property type="entry name" value="ABC1_dom"/>
</dbReference>
<dbReference type="STRING" id="35525.A0A164Q9J9"/>
<comment type="similarity">
    <text evidence="1">Belongs to the protein kinase superfamily. ADCK protein kinase family.</text>
</comment>
<dbReference type="SUPFAM" id="SSF56112">
    <property type="entry name" value="Protein kinase-like (PK-like)"/>
    <property type="match status" value="1"/>
</dbReference>
<organism evidence="3 4">
    <name type="scientific">Daphnia magna</name>
    <dbReference type="NCBI Taxonomy" id="35525"/>
    <lineage>
        <taxon>Eukaryota</taxon>
        <taxon>Metazoa</taxon>
        <taxon>Ecdysozoa</taxon>
        <taxon>Arthropoda</taxon>
        <taxon>Crustacea</taxon>
        <taxon>Branchiopoda</taxon>
        <taxon>Diplostraca</taxon>
        <taxon>Cladocera</taxon>
        <taxon>Anomopoda</taxon>
        <taxon>Daphniidae</taxon>
        <taxon>Daphnia</taxon>
    </lineage>
</organism>
<evidence type="ECO:0000259" key="2">
    <source>
        <dbReference type="Pfam" id="PF03109"/>
    </source>
</evidence>
<dbReference type="PANTHER" id="PTHR43173:SF19">
    <property type="entry name" value="AARF DOMAIN-CONTAINING PROTEIN KINASE 1"/>
    <property type="match status" value="1"/>
</dbReference>
<keyword evidence="4" id="KW-1185">Reference proteome</keyword>
<keyword evidence="3" id="KW-0418">Kinase</keyword>
<dbReference type="PANTHER" id="PTHR43173">
    <property type="entry name" value="ABC1 FAMILY PROTEIN"/>
    <property type="match status" value="1"/>
</dbReference>
<evidence type="ECO:0000256" key="1">
    <source>
        <dbReference type="ARBA" id="ARBA00009670"/>
    </source>
</evidence>
<feature type="domain" description="ABC1 atypical kinase-like" evidence="2">
    <location>
        <begin position="117"/>
        <end position="364"/>
    </location>
</feature>
<dbReference type="Pfam" id="PF03109">
    <property type="entry name" value="ABC1"/>
    <property type="match status" value="1"/>
</dbReference>
<dbReference type="InterPro" id="IPR045307">
    <property type="entry name" value="ADCK1_dom"/>
</dbReference>
<reference evidence="3 4" key="1">
    <citation type="submission" date="2016-03" db="EMBL/GenBank/DDBJ databases">
        <title>EvidentialGene: Evidence-directed Construction of Genes on Genomes.</title>
        <authorList>
            <person name="Gilbert D.G."/>
            <person name="Choi J.-H."/>
            <person name="Mockaitis K."/>
            <person name="Colbourne J."/>
            <person name="Pfrender M."/>
        </authorList>
    </citation>
    <scope>NUCLEOTIDE SEQUENCE [LARGE SCALE GENOMIC DNA]</scope>
    <source>
        <strain evidence="3 4">Xinb3</strain>
        <tissue evidence="3">Complete organism</tissue>
    </source>
</reference>
<dbReference type="GO" id="GO:0016301">
    <property type="term" value="F:kinase activity"/>
    <property type="evidence" value="ECO:0007669"/>
    <property type="project" value="UniProtKB-KW"/>
</dbReference>
<dbReference type="OrthoDB" id="427480at2759"/>
<dbReference type="Proteomes" id="UP000076858">
    <property type="component" value="Unassembled WGS sequence"/>
</dbReference>
<sequence>MLSKRLLKAGVAVVGASLGVYYNQEIHDGSVGVWRFGKTAIAVGEIMIDYKKSLYSNKLDRASQEYANTKSEVHLRSAQRLLKLCENLGGAYIKVGQHLGALDYLIPYEYVSTMRVLQNQAPESSFEEILCVIKEDLQCDPSTVFRTIEKKPLGTASLAQVHKAELNDGTIVAVKVQHTLVKTYSTIDIKSMEVLVNFASWVFPDLKLEWLVRESKKTLPLELNFLLEGKNAEKTARLMKHLPWLHVPKVFWEFSTPRVLTMEYCDGFEIAALEKEKKGEFEPFRKEISRKITQLYSDMIFLHGYVHCDPHHGNLKIELDKQGRLVIHLLDHGLYTQLPFEFRENYAKFWMSIIYANVKGMQEYSEKLGVKELYAYFACMVSGRSMSAVLGRKVNNTKTDEEEVQIKVDAAKYLSEIMEVLHQVPSEMLFILKTNDLLRGLNSTLGVKDNINSFATMSRSCANASYLKEYPQCKSLSHKLCVIMSHYVAHVRITTYQLLLWWASWWRLL</sequence>
<evidence type="ECO:0000313" key="3">
    <source>
        <dbReference type="EMBL" id="KZS07552.1"/>
    </source>
</evidence>
<dbReference type="AlphaFoldDB" id="A0A164Q9J9"/>
<dbReference type="GO" id="GO:0007005">
    <property type="term" value="P:mitochondrion organization"/>
    <property type="evidence" value="ECO:0007669"/>
    <property type="project" value="TreeGrafter"/>
</dbReference>
<keyword evidence="3" id="KW-0808">Transferase</keyword>
<dbReference type="InterPro" id="IPR051130">
    <property type="entry name" value="Mito_struct-func_regulator"/>
</dbReference>
<protein>
    <submittedName>
        <fullName evidence="3">AarF domain-containing protein kinase 1</fullName>
    </submittedName>
</protein>